<evidence type="ECO:0000256" key="1">
    <source>
        <dbReference type="SAM" id="Phobius"/>
    </source>
</evidence>
<accession>A0A7V2SYB1</accession>
<protein>
    <submittedName>
        <fullName evidence="3">Zf-HC2 domain-containing protein</fullName>
    </submittedName>
</protein>
<keyword evidence="1" id="KW-0812">Transmembrane</keyword>
<dbReference type="AlphaFoldDB" id="A0A7V2SYB1"/>
<evidence type="ECO:0000313" key="3">
    <source>
        <dbReference type="EMBL" id="HFC46472.1"/>
    </source>
</evidence>
<dbReference type="Pfam" id="PF13490">
    <property type="entry name" value="zf-HC2"/>
    <property type="match status" value="1"/>
</dbReference>
<organism evidence="3">
    <name type="scientific">Dissulfuribacter thermophilus</name>
    <dbReference type="NCBI Taxonomy" id="1156395"/>
    <lineage>
        <taxon>Bacteria</taxon>
        <taxon>Pseudomonadati</taxon>
        <taxon>Thermodesulfobacteriota</taxon>
        <taxon>Dissulfuribacteria</taxon>
        <taxon>Dissulfuribacterales</taxon>
        <taxon>Dissulfuribacteraceae</taxon>
        <taxon>Dissulfuribacter</taxon>
    </lineage>
</organism>
<feature type="domain" description="Putative zinc-finger" evidence="2">
    <location>
        <begin position="11"/>
        <end position="38"/>
    </location>
</feature>
<name>A0A7V2SYB1_9BACT</name>
<dbReference type="InterPro" id="IPR041916">
    <property type="entry name" value="Anti_sigma_zinc_sf"/>
</dbReference>
<keyword evidence="1" id="KW-0472">Membrane</keyword>
<dbReference type="Gene3D" id="1.10.10.1320">
    <property type="entry name" value="Anti-sigma factor, zinc-finger domain"/>
    <property type="match status" value="1"/>
</dbReference>
<gene>
    <name evidence="3" type="ORF">ENJ63_01170</name>
</gene>
<sequence length="144" mass="16973">MKEKCPKSETLTAYLDMELEKEEMDQIERHLELCHLCQLHIKDLKELDQNIRTIPTLDVPKRVDYRVEEYVQKHRHTWWWKGAIAITAGILCIVASYLFFFKGNLGHPKGIDMIVATNYDLFKDFEVIENLDIVEFMESVGKDL</sequence>
<comment type="caution">
    <text evidence="3">The sequence shown here is derived from an EMBL/GenBank/DDBJ whole genome shotgun (WGS) entry which is preliminary data.</text>
</comment>
<dbReference type="Proteomes" id="UP000885797">
    <property type="component" value="Unassembled WGS sequence"/>
</dbReference>
<feature type="transmembrane region" description="Helical" evidence="1">
    <location>
        <begin position="78"/>
        <end position="100"/>
    </location>
</feature>
<dbReference type="EMBL" id="DRND01000099">
    <property type="protein sequence ID" value="HFC46472.1"/>
    <property type="molecule type" value="Genomic_DNA"/>
</dbReference>
<keyword evidence="1" id="KW-1133">Transmembrane helix</keyword>
<dbReference type="InterPro" id="IPR027383">
    <property type="entry name" value="Znf_put"/>
</dbReference>
<reference evidence="3" key="1">
    <citation type="journal article" date="2020" name="mSystems">
        <title>Genome- and Community-Level Interaction Insights into Carbon Utilization and Element Cycling Functions of Hydrothermarchaeota in Hydrothermal Sediment.</title>
        <authorList>
            <person name="Zhou Z."/>
            <person name="Liu Y."/>
            <person name="Xu W."/>
            <person name="Pan J."/>
            <person name="Luo Z.H."/>
            <person name="Li M."/>
        </authorList>
    </citation>
    <scope>NUCLEOTIDE SEQUENCE [LARGE SCALE GENOMIC DNA]</scope>
    <source>
        <strain evidence="3">HyVt-503</strain>
    </source>
</reference>
<evidence type="ECO:0000259" key="2">
    <source>
        <dbReference type="Pfam" id="PF13490"/>
    </source>
</evidence>
<proteinExistence type="predicted"/>